<reference evidence="3 4" key="1">
    <citation type="submission" date="2024-01" db="EMBL/GenBank/DDBJ databases">
        <title>Active colonisers of the gastrointestinal tract of Atlantic salmon farmed in a warm water region.</title>
        <authorList>
            <person name="Bowman J.P."/>
        </authorList>
    </citation>
    <scope>NUCLEOTIDE SEQUENCE [LARGE SCALE GENOMIC DNA]</scope>
    <source>
        <strain evidence="3 4">S4MW1</strain>
    </source>
</reference>
<dbReference type="RefSeq" id="WP_327779997.1">
    <property type="nucleotide sequence ID" value="NZ_JAYXUD010000012.1"/>
</dbReference>
<keyword evidence="4" id="KW-1185">Reference proteome</keyword>
<feature type="transmembrane region" description="Helical" evidence="1">
    <location>
        <begin position="36"/>
        <end position="53"/>
    </location>
</feature>
<evidence type="ECO:0000256" key="1">
    <source>
        <dbReference type="SAM" id="Phobius"/>
    </source>
</evidence>
<protein>
    <submittedName>
        <fullName evidence="3">Uncharacterized protein</fullName>
    </submittedName>
</protein>
<feature type="transmembrane region" description="Helical" evidence="1">
    <location>
        <begin position="65"/>
        <end position="98"/>
    </location>
</feature>
<feature type="signal peptide" evidence="2">
    <location>
        <begin position="1"/>
        <end position="20"/>
    </location>
</feature>
<evidence type="ECO:0000313" key="3">
    <source>
        <dbReference type="EMBL" id="MEC6899759.1"/>
    </source>
</evidence>
<gene>
    <name evidence="3" type="ORF">VXS00_14000</name>
</gene>
<accession>A0ABU6LK39</accession>
<feature type="chain" id="PRO_5046472958" evidence="2">
    <location>
        <begin position="21"/>
        <end position="103"/>
    </location>
</feature>
<keyword evidence="2" id="KW-0732">Signal</keyword>
<organism evidence="3 4">
    <name type="scientific">Photobacterium piscicola</name>
    <dbReference type="NCBI Taxonomy" id="1378299"/>
    <lineage>
        <taxon>Bacteria</taxon>
        <taxon>Pseudomonadati</taxon>
        <taxon>Pseudomonadota</taxon>
        <taxon>Gammaproteobacteria</taxon>
        <taxon>Vibrionales</taxon>
        <taxon>Vibrionaceae</taxon>
        <taxon>Photobacterium</taxon>
    </lineage>
</organism>
<evidence type="ECO:0000256" key="2">
    <source>
        <dbReference type="SAM" id="SignalP"/>
    </source>
</evidence>
<comment type="caution">
    <text evidence="3">The sequence shown here is derived from an EMBL/GenBank/DDBJ whole genome shotgun (WGS) entry which is preliminary data.</text>
</comment>
<name>A0ABU6LK39_9GAMM</name>
<proteinExistence type="predicted"/>
<dbReference type="Proteomes" id="UP001339429">
    <property type="component" value="Unassembled WGS sequence"/>
</dbReference>
<keyword evidence="1" id="KW-1133">Transmembrane helix</keyword>
<keyword evidence="1" id="KW-0812">Transmembrane</keyword>
<dbReference type="EMBL" id="JAYXUD010000012">
    <property type="protein sequence ID" value="MEC6899759.1"/>
    <property type="molecule type" value="Genomic_DNA"/>
</dbReference>
<evidence type="ECO:0000313" key="4">
    <source>
        <dbReference type="Proteomes" id="UP001339429"/>
    </source>
</evidence>
<sequence>MYAKFCGLLALIFFSNSVLARDNYWRYENYDDGWVVMGLIGLAIIVFQSLREGFKKSAINGLGRLIMFCFAGYIAISIPTIGLILVGAIFLILVIGIVRESIR</sequence>
<keyword evidence="1" id="KW-0472">Membrane</keyword>